<evidence type="ECO:0000256" key="3">
    <source>
        <dbReference type="ARBA" id="ARBA00022722"/>
    </source>
</evidence>
<evidence type="ECO:0000256" key="9">
    <source>
        <dbReference type="SAM" id="MobiDB-lite"/>
    </source>
</evidence>
<dbReference type="Gene3D" id="3.10.450.30">
    <property type="entry name" value="Microbial ribonucleases"/>
    <property type="match status" value="1"/>
</dbReference>
<reference evidence="11" key="1">
    <citation type="journal article" date="2023" name="Mol. Phylogenet. Evol.">
        <title>Genome-scale phylogeny and comparative genomics of the fungal order Sordariales.</title>
        <authorList>
            <person name="Hensen N."/>
            <person name="Bonometti L."/>
            <person name="Westerberg I."/>
            <person name="Brannstrom I.O."/>
            <person name="Guillou S."/>
            <person name="Cros-Aarteil S."/>
            <person name="Calhoun S."/>
            <person name="Haridas S."/>
            <person name="Kuo A."/>
            <person name="Mondo S."/>
            <person name="Pangilinan J."/>
            <person name="Riley R."/>
            <person name="LaButti K."/>
            <person name="Andreopoulos B."/>
            <person name="Lipzen A."/>
            <person name="Chen C."/>
            <person name="Yan M."/>
            <person name="Daum C."/>
            <person name="Ng V."/>
            <person name="Clum A."/>
            <person name="Steindorff A."/>
            <person name="Ohm R.A."/>
            <person name="Martin F."/>
            <person name="Silar P."/>
            <person name="Natvig D.O."/>
            <person name="Lalanne C."/>
            <person name="Gautier V."/>
            <person name="Ament-Velasquez S.L."/>
            <person name="Kruys A."/>
            <person name="Hutchinson M.I."/>
            <person name="Powell A.J."/>
            <person name="Barry K."/>
            <person name="Miller A.N."/>
            <person name="Grigoriev I.V."/>
            <person name="Debuchy R."/>
            <person name="Gladieux P."/>
            <person name="Hiltunen Thoren M."/>
            <person name="Johannesson H."/>
        </authorList>
    </citation>
    <scope>NUCLEOTIDE SEQUENCE</scope>
    <source>
        <strain evidence="11">CBS 538.74</strain>
    </source>
</reference>
<dbReference type="EC" id="4.6.1.24" evidence="2"/>
<dbReference type="Pfam" id="PF00545">
    <property type="entry name" value="Ribonuclease"/>
    <property type="match status" value="1"/>
</dbReference>
<keyword evidence="3" id="KW-0540">Nuclease</keyword>
<evidence type="ECO:0000313" key="11">
    <source>
        <dbReference type="EMBL" id="KAK4152381.1"/>
    </source>
</evidence>
<dbReference type="GO" id="GO:0003723">
    <property type="term" value="F:RNA binding"/>
    <property type="evidence" value="ECO:0007669"/>
    <property type="project" value="InterPro"/>
</dbReference>
<feature type="compositionally biased region" description="Low complexity" evidence="9">
    <location>
        <begin position="149"/>
        <end position="183"/>
    </location>
</feature>
<evidence type="ECO:0000256" key="8">
    <source>
        <dbReference type="ARBA" id="ARBA00034015"/>
    </source>
</evidence>
<evidence type="ECO:0000256" key="5">
    <source>
        <dbReference type="ARBA" id="ARBA00022801"/>
    </source>
</evidence>
<comment type="catalytic activity">
    <reaction evidence="8">
        <text>[RNA] containing guanosine + H2O = an [RNA fragment]-3'-guanosine-3'-phosphate + a 5'-hydroxy-ribonucleotide-3'-[RNA fragment].</text>
        <dbReference type="EC" id="4.6.1.24"/>
    </reaction>
</comment>
<name>A0AAN6VK96_9PEZI</name>
<evidence type="ECO:0000256" key="6">
    <source>
        <dbReference type="ARBA" id="ARBA00023157"/>
    </source>
</evidence>
<dbReference type="Proteomes" id="UP001302745">
    <property type="component" value="Unassembled WGS sequence"/>
</dbReference>
<feature type="chain" id="PRO_5043025487" description="ribonuclease T1" evidence="10">
    <location>
        <begin position="21"/>
        <end position="205"/>
    </location>
</feature>
<keyword evidence="5" id="KW-0378">Hydrolase</keyword>
<evidence type="ECO:0000256" key="4">
    <source>
        <dbReference type="ARBA" id="ARBA00022759"/>
    </source>
</evidence>
<evidence type="ECO:0000256" key="7">
    <source>
        <dbReference type="ARBA" id="ARBA00023239"/>
    </source>
</evidence>
<dbReference type="InterPro" id="IPR000026">
    <property type="entry name" value="N1-like"/>
</dbReference>
<protein>
    <recommendedName>
        <fullName evidence="2">ribonuclease T1</fullName>
        <ecNumber evidence="2">4.6.1.24</ecNumber>
    </recommendedName>
</protein>
<dbReference type="GO" id="GO:0016787">
    <property type="term" value="F:hydrolase activity"/>
    <property type="evidence" value="ECO:0007669"/>
    <property type="project" value="UniProtKB-KW"/>
</dbReference>
<feature type="signal peptide" evidence="10">
    <location>
        <begin position="1"/>
        <end position="20"/>
    </location>
</feature>
<sequence>MRSFVATLALALCAVATAAGEALEKRQGTASLGSLACGKVSYTKKQVDDAVAEACSLFAAGDQLGSSKYPHQFNNREGLTFAVSGPYQEFPILSSGQVYSGKAPGADRIVVNPNYKGECVYVGAMTHNGAASRNGFVSCSETSGGGSGSTTTTSSSSRPSATSSTSTTSSTTATPTPDLNGAQGLAGMGGQGVVVGVVAAGLLLL</sequence>
<evidence type="ECO:0000256" key="10">
    <source>
        <dbReference type="SAM" id="SignalP"/>
    </source>
</evidence>
<keyword evidence="12" id="KW-1185">Reference proteome</keyword>
<dbReference type="InterPro" id="IPR016191">
    <property type="entry name" value="Ribonuclease/ribotoxin"/>
</dbReference>
<keyword evidence="4" id="KW-0255">Endonuclease</keyword>
<dbReference type="SUPFAM" id="SSF53933">
    <property type="entry name" value="Microbial ribonucleases"/>
    <property type="match status" value="1"/>
</dbReference>
<feature type="region of interest" description="Disordered" evidence="9">
    <location>
        <begin position="140"/>
        <end position="183"/>
    </location>
</feature>
<gene>
    <name evidence="11" type="ORF">C8A00DRAFT_34908</name>
</gene>
<reference evidence="11" key="2">
    <citation type="submission" date="2023-05" db="EMBL/GenBank/DDBJ databases">
        <authorList>
            <consortium name="Lawrence Berkeley National Laboratory"/>
            <person name="Steindorff A."/>
            <person name="Hensen N."/>
            <person name="Bonometti L."/>
            <person name="Westerberg I."/>
            <person name="Brannstrom I.O."/>
            <person name="Guillou S."/>
            <person name="Cros-Aarteil S."/>
            <person name="Calhoun S."/>
            <person name="Haridas S."/>
            <person name="Kuo A."/>
            <person name="Mondo S."/>
            <person name="Pangilinan J."/>
            <person name="Riley R."/>
            <person name="Labutti K."/>
            <person name="Andreopoulos B."/>
            <person name="Lipzen A."/>
            <person name="Chen C."/>
            <person name="Yanf M."/>
            <person name="Daum C."/>
            <person name="Ng V."/>
            <person name="Clum A."/>
            <person name="Ohm R."/>
            <person name="Martin F."/>
            <person name="Silar P."/>
            <person name="Natvig D."/>
            <person name="Lalanne C."/>
            <person name="Gautier V."/>
            <person name="Ament-Velasquez S.L."/>
            <person name="Kruys A."/>
            <person name="Hutchinson M.I."/>
            <person name="Powell A.J."/>
            <person name="Barry K."/>
            <person name="Miller A.N."/>
            <person name="Grigoriev I.V."/>
            <person name="Debuchy R."/>
            <person name="Gladieux P."/>
            <person name="Thoren M.H."/>
            <person name="Johannesson H."/>
        </authorList>
    </citation>
    <scope>NUCLEOTIDE SEQUENCE</scope>
    <source>
        <strain evidence="11">CBS 538.74</strain>
    </source>
</reference>
<keyword evidence="7" id="KW-0456">Lyase</keyword>
<evidence type="ECO:0000313" key="12">
    <source>
        <dbReference type="Proteomes" id="UP001302745"/>
    </source>
</evidence>
<keyword evidence="6" id="KW-1015">Disulfide bond</keyword>
<dbReference type="PANTHER" id="PTHR42104:SF1">
    <property type="entry name" value="EXTRACELLULAR GUANYL-SPECIFIC RIBONUCLEASE RNTA (AFU_ORTHOLOGUE AFUA_4G03230)"/>
    <property type="match status" value="1"/>
</dbReference>
<organism evidence="11 12">
    <name type="scientific">Chaetomidium leptoderma</name>
    <dbReference type="NCBI Taxonomy" id="669021"/>
    <lineage>
        <taxon>Eukaryota</taxon>
        <taxon>Fungi</taxon>
        <taxon>Dikarya</taxon>
        <taxon>Ascomycota</taxon>
        <taxon>Pezizomycotina</taxon>
        <taxon>Sordariomycetes</taxon>
        <taxon>Sordariomycetidae</taxon>
        <taxon>Sordariales</taxon>
        <taxon>Chaetomiaceae</taxon>
        <taxon>Chaetomidium</taxon>
    </lineage>
</organism>
<comment type="caution">
    <text evidence="11">The sequence shown here is derived from an EMBL/GenBank/DDBJ whole genome shotgun (WGS) entry which is preliminary data.</text>
</comment>
<dbReference type="PANTHER" id="PTHR42104">
    <property type="entry name" value="EXTRACELLULAR GUANYL-SPECIFIC RIBONUCLEASE RNTA (AFU_ORTHOLOGUE AFUA_4G03230)"/>
    <property type="match status" value="1"/>
</dbReference>
<dbReference type="AlphaFoldDB" id="A0AAN6VK96"/>
<evidence type="ECO:0000256" key="1">
    <source>
        <dbReference type="ARBA" id="ARBA00009006"/>
    </source>
</evidence>
<keyword evidence="10" id="KW-0732">Signal</keyword>
<accession>A0AAN6VK96</accession>
<evidence type="ECO:0000256" key="2">
    <source>
        <dbReference type="ARBA" id="ARBA00012549"/>
    </source>
</evidence>
<proteinExistence type="inferred from homology"/>
<dbReference type="GO" id="GO:0046589">
    <property type="term" value="F:ribonuclease T1 activity"/>
    <property type="evidence" value="ECO:0007669"/>
    <property type="project" value="UniProtKB-EC"/>
</dbReference>
<comment type="similarity">
    <text evidence="1">Belongs to the ribonuclease N1/T1 family.</text>
</comment>
<dbReference type="EMBL" id="MU856976">
    <property type="protein sequence ID" value="KAK4152381.1"/>
    <property type="molecule type" value="Genomic_DNA"/>
</dbReference>